<evidence type="ECO:0000256" key="4">
    <source>
        <dbReference type="ARBA" id="ARBA00022741"/>
    </source>
</evidence>
<evidence type="ECO:0000256" key="5">
    <source>
        <dbReference type="ARBA" id="ARBA00022840"/>
    </source>
</evidence>
<dbReference type="EMBL" id="JFHK01000002">
    <property type="protein sequence ID" value="OAA31682.1"/>
    <property type="molecule type" value="Genomic_DNA"/>
</dbReference>
<keyword evidence="3" id="KW-1003">Cell membrane</keyword>
<sequence length="269" mass="30025">MIKFNNVSFLYNPDTPFFMASLKNISLQIEKGSLSLILGANGAGKTTFLLLAAGLFHPTLGKIYLDGIDITESGNNIARKLIGISFQYPEKYFFSENVKDEVCYAAREFGIGSIPERFQEMMEILGLEGEVIGPRSPFSLSGGEARRVAIGSSIIHNPEIVLFDEPTVSLDVDGIVSIREIISRLKAEGKTIVICTHWPEYFLDIASDIIGLKEGELFFHSNVREFLNKPESWYGNLGLIVEEGLREIKEHFRKTGEIIAFDPEGWINV</sequence>
<keyword evidence="7" id="KW-0472">Membrane</keyword>
<evidence type="ECO:0000256" key="7">
    <source>
        <dbReference type="ARBA" id="ARBA00023136"/>
    </source>
</evidence>
<dbReference type="InterPro" id="IPR017871">
    <property type="entry name" value="ABC_transporter-like_CS"/>
</dbReference>
<evidence type="ECO:0000256" key="1">
    <source>
        <dbReference type="ARBA" id="ARBA00004202"/>
    </source>
</evidence>
<evidence type="ECO:0000313" key="9">
    <source>
        <dbReference type="EMBL" id="OAA31682.1"/>
    </source>
</evidence>
<dbReference type="Proteomes" id="UP000077339">
    <property type="component" value="Unassembled WGS sequence"/>
</dbReference>
<keyword evidence="6" id="KW-1278">Translocase</keyword>
<dbReference type="OrthoDB" id="9784332at2"/>
<keyword evidence="5" id="KW-0067">ATP-binding</keyword>
<accession>A0A176K3U1</accession>
<reference evidence="9 10" key="1">
    <citation type="submission" date="2014-02" db="EMBL/GenBank/DDBJ databases">
        <title>Kosmotoga genome sequencing.</title>
        <authorList>
            <person name="Pollo S.M."/>
            <person name="Charchuk R."/>
            <person name="Nesbo C.L."/>
        </authorList>
    </citation>
    <scope>NUCLEOTIDE SEQUENCE [LARGE SCALE GENOMIC DNA]</scope>
    <source>
        <strain evidence="9 10">S304</strain>
    </source>
</reference>
<dbReference type="RefSeq" id="WP_068345185.1">
    <property type="nucleotide sequence ID" value="NZ_JFHK01000002.1"/>
</dbReference>
<protein>
    <recommendedName>
        <fullName evidence="8">ABC transporter domain-containing protein</fullName>
    </recommendedName>
</protein>
<dbReference type="PANTHER" id="PTHR43553:SF27">
    <property type="entry name" value="ENERGY-COUPLING FACTOR TRANSPORTER ATP-BINDING PROTEIN ECFA2"/>
    <property type="match status" value="1"/>
</dbReference>
<dbReference type="STRING" id="1453497.AT15_02320"/>
<evidence type="ECO:0000313" key="10">
    <source>
        <dbReference type="Proteomes" id="UP000077339"/>
    </source>
</evidence>
<dbReference type="InterPro" id="IPR003439">
    <property type="entry name" value="ABC_transporter-like_ATP-bd"/>
</dbReference>
<keyword evidence="2" id="KW-0813">Transport</keyword>
<dbReference type="PROSITE" id="PS00211">
    <property type="entry name" value="ABC_TRANSPORTER_1"/>
    <property type="match status" value="1"/>
</dbReference>
<dbReference type="SMART" id="SM00382">
    <property type="entry name" value="AAA"/>
    <property type="match status" value="1"/>
</dbReference>
<evidence type="ECO:0000256" key="6">
    <source>
        <dbReference type="ARBA" id="ARBA00022967"/>
    </source>
</evidence>
<dbReference type="CDD" id="cd03225">
    <property type="entry name" value="ABC_cobalt_CbiO_domain1"/>
    <property type="match status" value="1"/>
</dbReference>
<dbReference type="InterPro" id="IPR003593">
    <property type="entry name" value="AAA+_ATPase"/>
</dbReference>
<dbReference type="Pfam" id="PF00005">
    <property type="entry name" value="ABC_tran"/>
    <property type="match status" value="1"/>
</dbReference>
<dbReference type="PATRIC" id="fig|1453497.3.peg.464"/>
<dbReference type="SUPFAM" id="SSF52540">
    <property type="entry name" value="P-loop containing nucleoside triphosphate hydrolases"/>
    <property type="match status" value="1"/>
</dbReference>
<organism evidence="9 10">
    <name type="scientific">Kosmotoga arenicorallina S304</name>
    <dbReference type="NCBI Taxonomy" id="1453497"/>
    <lineage>
        <taxon>Bacteria</taxon>
        <taxon>Thermotogati</taxon>
        <taxon>Thermotogota</taxon>
        <taxon>Thermotogae</taxon>
        <taxon>Kosmotogales</taxon>
        <taxon>Kosmotogaceae</taxon>
        <taxon>Kosmotoga</taxon>
    </lineage>
</organism>
<dbReference type="GO" id="GO:0043190">
    <property type="term" value="C:ATP-binding cassette (ABC) transporter complex"/>
    <property type="evidence" value="ECO:0007669"/>
    <property type="project" value="TreeGrafter"/>
</dbReference>
<evidence type="ECO:0000256" key="3">
    <source>
        <dbReference type="ARBA" id="ARBA00022475"/>
    </source>
</evidence>
<dbReference type="GO" id="GO:0042626">
    <property type="term" value="F:ATPase-coupled transmembrane transporter activity"/>
    <property type="evidence" value="ECO:0007669"/>
    <property type="project" value="TreeGrafter"/>
</dbReference>
<comment type="subcellular location">
    <subcellularLocation>
        <location evidence="1">Cell membrane</location>
        <topology evidence="1">Peripheral membrane protein</topology>
    </subcellularLocation>
</comment>
<dbReference type="PROSITE" id="PS50893">
    <property type="entry name" value="ABC_TRANSPORTER_2"/>
    <property type="match status" value="1"/>
</dbReference>
<evidence type="ECO:0000259" key="8">
    <source>
        <dbReference type="PROSITE" id="PS50893"/>
    </source>
</evidence>
<keyword evidence="10" id="KW-1185">Reference proteome</keyword>
<dbReference type="GO" id="GO:0005524">
    <property type="term" value="F:ATP binding"/>
    <property type="evidence" value="ECO:0007669"/>
    <property type="project" value="UniProtKB-KW"/>
</dbReference>
<dbReference type="InterPro" id="IPR050095">
    <property type="entry name" value="ECF_ABC_transporter_ATP-bd"/>
</dbReference>
<name>A0A176K3U1_9BACT</name>
<dbReference type="Gene3D" id="3.40.50.300">
    <property type="entry name" value="P-loop containing nucleotide triphosphate hydrolases"/>
    <property type="match status" value="1"/>
</dbReference>
<comment type="caution">
    <text evidence="9">The sequence shown here is derived from an EMBL/GenBank/DDBJ whole genome shotgun (WGS) entry which is preliminary data.</text>
</comment>
<gene>
    <name evidence="9" type="ORF">AT15_02320</name>
</gene>
<dbReference type="GO" id="GO:0016887">
    <property type="term" value="F:ATP hydrolysis activity"/>
    <property type="evidence" value="ECO:0007669"/>
    <property type="project" value="InterPro"/>
</dbReference>
<dbReference type="PANTHER" id="PTHR43553">
    <property type="entry name" value="HEAVY METAL TRANSPORTER"/>
    <property type="match status" value="1"/>
</dbReference>
<dbReference type="InterPro" id="IPR015856">
    <property type="entry name" value="ABC_transpr_CbiO/EcfA_su"/>
</dbReference>
<proteinExistence type="predicted"/>
<dbReference type="InterPro" id="IPR027417">
    <property type="entry name" value="P-loop_NTPase"/>
</dbReference>
<keyword evidence="4" id="KW-0547">Nucleotide-binding</keyword>
<feature type="domain" description="ABC transporter" evidence="8">
    <location>
        <begin position="2"/>
        <end position="239"/>
    </location>
</feature>
<evidence type="ECO:0000256" key="2">
    <source>
        <dbReference type="ARBA" id="ARBA00022448"/>
    </source>
</evidence>
<dbReference type="AlphaFoldDB" id="A0A176K3U1"/>